<accession>A0A7J5XG92</accession>
<comment type="caution">
    <text evidence="1">The sequence shown here is derived from an EMBL/GenBank/DDBJ whole genome shotgun (WGS) entry which is preliminary data.</text>
</comment>
<name>A0A7J5XG92_DISMA</name>
<gene>
    <name evidence="1" type="ORF">F7725_027796</name>
</gene>
<organism evidence="1 2">
    <name type="scientific">Dissostichus mawsoni</name>
    <name type="common">Antarctic cod</name>
    <dbReference type="NCBI Taxonomy" id="36200"/>
    <lineage>
        <taxon>Eukaryota</taxon>
        <taxon>Metazoa</taxon>
        <taxon>Chordata</taxon>
        <taxon>Craniata</taxon>
        <taxon>Vertebrata</taxon>
        <taxon>Euteleostomi</taxon>
        <taxon>Actinopterygii</taxon>
        <taxon>Neopterygii</taxon>
        <taxon>Teleostei</taxon>
        <taxon>Neoteleostei</taxon>
        <taxon>Acanthomorphata</taxon>
        <taxon>Eupercaria</taxon>
        <taxon>Perciformes</taxon>
        <taxon>Notothenioidei</taxon>
        <taxon>Nototheniidae</taxon>
        <taxon>Dissostichus</taxon>
    </lineage>
</organism>
<dbReference type="Proteomes" id="UP000518266">
    <property type="component" value="Unassembled WGS sequence"/>
</dbReference>
<dbReference type="AlphaFoldDB" id="A0A7J5XG92"/>
<sequence>MLWKRLPGTVENATGANEQRLTVLGASQAHIWEHVFWIMKKNEKSGRYYILAEYNQDVLTSAKRLIMKALRFIPSRCRAKNNWQAQRNLPLCHQAEGPEHGRHIQKSLSNKTLYARRCRGADISRAKYTSVMSDGC</sequence>
<proteinExistence type="predicted"/>
<keyword evidence="2" id="KW-1185">Reference proteome</keyword>
<reference evidence="1 2" key="1">
    <citation type="submission" date="2020-03" db="EMBL/GenBank/DDBJ databases">
        <title>Dissostichus mawsoni Genome sequencing and assembly.</title>
        <authorList>
            <person name="Park H."/>
        </authorList>
    </citation>
    <scope>NUCLEOTIDE SEQUENCE [LARGE SCALE GENOMIC DNA]</scope>
    <source>
        <strain evidence="1">DM0001</strain>
        <tissue evidence="1">Muscle</tissue>
    </source>
</reference>
<protein>
    <submittedName>
        <fullName evidence="1">Uncharacterized protein</fullName>
    </submittedName>
</protein>
<evidence type="ECO:0000313" key="2">
    <source>
        <dbReference type="Proteomes" id="UP000518266"/>
    </source>
</evidence>
<evidence type="ECO:0000313" key="1">
    <source>
        <dbReference type="EMBL" id="KAF3835238.1"/>
    </source>
</evidence>
<dbReference type="EMBL" id="JAAKFY010000025">
    <property type="protein sequence ID" value="KAF3835238.1"/>
    <property type="molecule type" value="Genomic_DNA"/>
</dbReference>